<dbReference type="InterPro" id="IPR036397">
    <property type="entry name" value="RNaseH_sf"/>
</dbReference>
<keyword evidence="7" id="KW-0378">Hydrolase</keyword>
<dbReference type="EMBL" id="AVOT02010498">
    <property type="protein sequence ID" value="MBW0490277.1"/>
    <property type="molecule type" value="Genomic_DNA"/>
</dbReference>
<dbReference type="GO" id="GO:0046872">
    <property type="term" value="F:metal ion binding"/>
    <property type="evidence" value="ECO:0007669"/>
    <property type="project" value="UniProtKB-KW"/>
</dbReference>
<dbReference type="SUPFAM" id="SSF53098">
    <property type="entry name" value="Ribonuclease H-like"/>
    <property type="match status" value="1"/>
</dbReference>
<reference evidence="10" key="1">
    <citation type="submission" date="2021-03" db="EMBL/GenBank/DDBJ databases">
        <title>Draft genome sequence of rust myrtle Austropuccinia psidii MF-1, a brazilian biotype.</title>
        <authorList>
            <person name="Quecine M.C."/>
            <person name="Pachon D.M.R."/>
            <person name="Bonatelli M.L."/>
            <person name="Correr F.H."/>
            <person name="Franceschini L.M."/>
            <person name="Leite T.F."/>
            <person name="Margarido G.R.A."/>
            <person name="Almeida C.A."/>
            <person name="Ferrarezi J.A."/>
            <person name="Labate C.A."/>
        </authorList>
    </citation>
    <scope>NUCLEOTIDE SEQUENCE</scope>
    <source>
        <strain evidence="10">MF-1</strain>
    </source>
</reference>
<comment type="similarity">
    <text evidence="2">Belongs to the RNase H family.</text>
</comment>
<dbReference type="Pfam" id="PF00075">
    <property type="entry name" value="RNase_H"/>
    <property type="match status" value="1"/>
</dbReference>
<dbReference type="AlphaFoldDB" id="A0A9Q3CXP2"/>
<dbReference type="InterPro" id="IPR002156">
    <property type="entry name" value="RNaseH_domain"/>
</dbReference>
<dbReference type="PROSITE" id="PS50879">
    <property type="entry name" value="RNASE_H_1"/>
    <property type="match status" value="1"/>
</dbReference>
<evidence type="ECO:0000313" key="10">
    <source>
        <dbReference type="EMBL" id="MBW0490277.1"/>
    </source>
</evidence>
<dbReference type="Gene3D" id="3.30.420.10">
    <property type="entry name" value="Ribonuclease H-like superfamily/Ribonuclease H"/>
    <property type="match status" value="1"/>
</dbReference>
<evidence type="ECO:0000256" key="6">
    <source>
        <dbReference type="ARBA" id="ARBA00022759"/>
    </source>
</evidence>
<dbReference type="GO" id="GO:0004523">
    <property type="term" value="F:RNA-DNA hybrid ribonuclease activity"/>
    <property type="evidence" value="ECO:0007669"/>
    <property type="project" value="UniProtKB-EC"/>
</dbReference>
<dbReference type="CDD" id="cd09276">
    <property type="entry name" value="Rnase_HI_RT_non_LTR"/>
    <property type="match status" value="1"/>
</dbReference>
<dbReference type="InterPro" id="IPR012337">
    <property type="entry name" value="RNaseH-like_sf"/>
</dbReference>
<evidence type="ECO:0000256" key="1">
    <source>
        <dbReference type="ARBA" id="ARBA00000077"/>
    </source>
</evidence>
<accession>A0A9Q3CXP2</accession>
<keyword evidence="6" id="KW-0255">Endonuclease</keyword>
<evidence type="ECO:0000256" key="3">
    <source>
        <dbReference type="ARBA" id="ARBA00012180"/>
    </source>
</evidence>
<dbReference type="Proteomes" id="UP000765509">
    <property type="component" value="Unassembled WGS sequence"/>
</dbReference>
<dbReference type="GO" id="GO:0003676">
    <property type="term" value="F:nucleic acid binding"/>
    <property type="evidence" value="ECO:0007669"/>
    <property type="project" value="InterPro"/>
</dbReference>
<feature type="domain" description="RNase H type-1" evidence="9">
    <location>
        <begin position="45"/>
        <end position="188"/>
    </location>
</feature>
<keyword evidence="5" id="KW-0479">Metal-binding</keyword>
<sequence>MLSTQLKEINTYAVPPWNIPLELLNIKNHKYQAKAAVLETLDKEGPKTLAIFTDGSVIPNRGKGEAAIIINNDMVIKWHIPKETQISNYETEIIGLSLAVEAAKREIYRHWEAGEDIKNVFIFCDNQGALRRVSDPTILESAQYLYLKAHQEYKTLINLVPKYLWWCPGHSGIVGNDKADKEAKEAAANITTKKQKVEQSLSKKNTKDKN</sequence>
<keyword evidence="11" id="KW-1185">Reference proteome</keyword>
<evidence type="ECO:0000313" key="11">
    <source>
        <dbReference type="Proteomes" id="UP000765509"/>
    </source>
</evidence>
<dbReference type="PANTHER" id="PTHR10642:SF26">
    <property type="entry name" value="RIBONUCLEASE H1"/>
    <property type="match status" value="1"/>
</dbReference>
<evidence type="ECO:0000256" key="5">
    <source>
        <dbReference type="ARBA" id="ARBA00022723"/>
    </source>
</evidence>
<evidence type="ECO:0000256" key="8">
    <source>
        <dbReference type="SAM" id="MobiDB-lite"/>
    </source>
</evidence>
<dbReference type="EC" id="3.1.26.4" evidence="3"/>
<evidence type="ECO:0000256" key="7">
    <source>
        <dbReference type="ARBA" id="ARBA00022801"/>
    </source>
</evidence>
<evidence type="ECO:0000259" key="9">
    <source>
        <dbReference type="PROSITE" id="PS50879"/>
    </source>
</evidence>
<evidence type="ECO:0000256" key="4">
    <source>
        <dbReference type="ARBA" id="ARBA00022722"/>
    </source>
</evidence>
<dbReference type="OrthoDB" id="6508425at2759"/>
<feature type="region of interest" description="Disordered" evidence="8">
    <location>
        <begin position="185"/>
        <end position="210"/>
    </location>
</feature>
<proteinExistence type="inferred from homology"/>
<comment type="catalytic activity">
    <reaction evidence="1">
        <text>Endonucleolytic cleavage to 5'-phosphomonoester.</text>
        <dbReference type="EC" id="3.1.26.4"/>
    </reaction>
</comment>
<dbReference type="GO" id="GO:0043137">
    <property type="term" value="P:DNA replication, removal of RNA primer"/>
    <property type="evidence" value="ECO:0007669"/>
    <property type="project" value="TreeGrafter"/>
</dbReference>
<protein>
    <recommendedName>
        <fullName evidence="3">ribonuclease H</fullName>
        <ecNumber evidence="3">3.1.26.4</ecNumber>
    </recommendedName>
</protein>
<evidence type="ECO:0000256" key="2">
    <source>
        <dbReference type="ARBA" id="ARBA00005300"/>
    </source>
</evidence>
<dbReference type="InterPro" id="IPR050092">
    <property type="entry name" value="RNase_H"/>
</dbReference>
<organism evidence="10 11">
    <name type="scientific">Austropuccinia psidii MF-1</name>
    <dbReference type="NCBI Taxonomy" id="1389203"/>
    <lineage>
        <taxon>Eukaryota</taxon>
        <taxon>Fungi</taxon>
        <taxon>Dikarya</taxon>
        <taxon>Basidiomycota</taxon>
        <taxon>Pucciniomycotina</taxon>
        <taxon>Pucciniomycetes</taxon>
        <taxon>Pucciniales</taxon>
        <taxon>Sphaerophragmiaceae</taxon>
        <taxon>Austropuccinia</taxon>
    </lineage>
</organism>
<dbReference type="PANTHER" id="PTHR10642">
    <property type="entry name" value="RIBONUCLEASE H1"/>
    <property type="match status" value="1"/>
</dbReference>
<keyword evidence="4" id="KW-0540">Nuclease</keyword>
<gene>
    <name evidence="10" type="ORF">O181_029992</name>
</gene>
<name>A0A9Q3CXP2_9BASI</name>
<comment type="caution">
    <text evidence="10">The sequence shown here is derived from an EMBL/GenBank/DDBJ whole genome shotgun (WGS) entry which is preliminary data.</text>
</comment>